<evidence type="ECO:0008006" key="4">
    <source>
        <dbReference type="Google" id="ProtNLM"/>
    </source>
</evidence>
<dbReference type="RefSeq" id="WP_341672954.1">
    <property type="nucleotide sequence ID" value="NZ_JBBYHV010000001.1"/>
</dbReference>
<feature type="chain" id="PRO_5045963270" description="Lipoprotein" evidence="1">
    <location>
        <begin position="24"/>
        <end position="137"/>
    </location>
</feature>
<gene>
    <name evidence="2" type="ORF">AAEO60_07110</name>
</gene>
<protein>
    <recommendedName>
        <fullName evidence="4">Lipoprotein</fullName>
    </recommendedName>
</protein>
<organism evidence="2 3">
    <name type="scientific">Aurantiacibacter gilvus</name>
    <dbReference type="NCBI Taxonomy" id="3139141"/>
    <lineage>
        <taxon>Bacteria</taxon>
        <taxon>Pseudomonadati</taxon>
        <taxon>Pseudomonadota</taxon>
        <taxon>Alphaproteobacteria</taxon>
        <taxon>Sphingomonadales</taxon>
        <taxon>Erythrobacteraceae</taxon>
        <taxon>Aurantiacibacter</taxon>
    </lineage>
</organism>
<accession>A0ABU9IE01</accession>
<evidence type="ECO:0000313" key="2">
    <source>
        <dbReference type="EMBL" id="MEL1250435.1"/>
    </source>
</evidence>
<evidence type="ECO:0000313" key="3">
    <source>
        <dbReference type="Proteomes" id="UP001497045"/>
    </source>
</evidence>
<feature type="signal peptide" evidence="1">
    <location>
        <begin position="1"/>
        <end position="23"/>
    </location>
</feature>
<proteinExistence type="predicted"/>
<comment type="caution">
    <text evidence="2">The sequence shown here is derived from an EMBL/GenBank/DDBJ whole genome shotgun (WGS) entry which is preliminary data.</text>
</comment>
<name>A0ABU9IE01_9SPHN</name>
<evidence type="ECO:0000256" key="1">
    <source>
        <dbReference type="SAM" id="SignalP"/>
    </source>
</evidence>
<sequence length="137" mass="14680">MKSKLFTRFALLGALATSVSACAVIPDTPIVNNGPAARAGTAVALSQPVWTGRVVVTPIEVHEDSRCPINARCVWAGRAIVLTRIDGAGWREQAYLTLGEPHEIRNTSVTLTSLEPGRTTDGPVRSADYRFTYEGGN</sequence>
<keyword evidence="1" id="KW-0732">Signal</keyword>
<dbReference type="Proteomes" id="UP001497045">
    <property type="component" value="Unassembled WGS sequence"/>
</dbReference>
<reference evidence="2 3" key="1">
    <citation type="submission" date="2024-04" db="EMBL/GenBank/DDBJ databases">
        <title>Aurantiacibacter sp. DGU6 16S ribosomal RNA gene Genome sequencing and assembly.</title>
        <authorList>
            <person name="Park S."/>
        </authorList>
    </citation>
    <scope>NUCLEOTIDE SEQUENCE [LARGE SCALE GENOMIC DNA]</scope>
    <source>
        <strain evidence="2 3">DGU6</strain>
    </source>
</reference>
<keyword evidence="3" id="KW-1185">Reference proteome</keyword>
<dbReference type="EMBL" id="JBBYHV010000001">
    <property type="protein sequence ID" value="MEL1250435.1"/>
    <property type="molecule type" value="Genomic_DNA"/>
</dbReference>
<dbReference type="PROSITE" id="PS51257">
    <property type="entry name" value="PROKAR_LIPOPROTEIN"/>
    <property type="match status" value="1"/>
</dbReference>